<proteinExistence type="predicted"/>
<reference evidence="3" key="1">
    <citation type="journal article" date="2019" name="Int. J. Syst. Evol. Microbiol.">
        <title>The Global Catalogue of Microorganisms (GCM) 10K type strain sequencing project: providing services to taxonomists for standard genome sequencing and annotation.</title>
        <authorList>
            <consortium name="The Broad Institute Genomics Platform"/>
            <consortium name="The Broad Institute Genome Sequencing Center for Infectious Disease"/>
            <person name="Wu L."/>
            <person name="Ma J."/>
        </authorList>
    </citation>
    <scope>NUCLEOTIDE SEQUENCE [LARGE SCALE GENOMIC DNA]</scope>
    <source>
        <strain evidence="3">JCM 18081</strain>
    </source>
</reference>
<sequence length="57" mass="6388">MLPPMSVRPYPSPARAWRQIMRRHRYDRPAHLPAPPQGPVGTYVLSSRRPGVVSGPS</sequence>
<gene>
    <name evidence="2" type="ORF">GCM10023220_29390</name>
</gene>
<evidence type="ECO:0000313" key="3">
    <source>
        <dbReference type="Proteomes" id="UP001501265"/>
    </source>
</evidence>
<evidence type="ECO:0000256" key="1">
    <source>
        <dbReference type="SAM" id="MobiDB-lite"/>
    </source>
</evidence>
<keyword evidence="3" id="KW-1185">Reference proteome</keyword>
<evidence type="ECO:0000313" key="2">
    <source>
        <dbReference type="EMBL" id="GAA4799362.1"/>
    </source>
</evidence>
<protein>
    <submittedName>
        <fullName evidence="2">Uncharacterized protein</fullName>
    </submittedName>
</protein>
<name>A0ABP9BV42_9ACTN</name>
<dbReference type="EMBL" id="BAABIG010000024">
    <property type="protein sequence ID" value="GAA4799362.1"/>
    <property type="molecule type" value="Genomic_DNA"/>
</dbReference>
<dbReference type="Proteomes" id="UP001501265">
    <property type="component" value="Unassembled WGS sequence"/>
</dbReference>
<comment type="caution">
    <text evidence="2">The sequence shown here is derived from an EMBL/GenBank/DDBJ whole genome shotgun (WGS) entry which is preliminary data.</text>
</comment>
<feature type="region of interest" description="Disordered" evidence="1">
    <location>
        <begin position="27"/>
        <end position="57"/>
    </location>
</feature>
<organism evidence="2 3">
    <name type="scientific">Streptomyces ziwulingensis</name>
    <dbReference type="NCBI Taxonomy" id="1045501"/>
    <lineage>
        <taxon>Bacteria</taxon>
        <taxon>Bacillati</taxon>
        <taxon>Actinomycetota</taxon>
        <taxon>Actinomycetes</taxon>
        <taxon>Kitasatosporales</taxon>
        <taxon>Streptomycetaceae</taxon>
        <taxon>Streptomyces</taxon>
    </lineage>
</organism>
<accession>A0ABP9BV42</accession>